<gene>
    <name evidence="1" type="ORF">METZ01_LOCUS370360</name>
</gene>
<organism evidence="1">
    <name type="scientific">marine metagenome</name>
    <dbReference type="NCBI Taxonomy" id="408172"/>
    <lineage>
        <taxon>unclassified sequences</taxon>
        <taxon>metagenomes</taxon>
        <taxon>ecological metagenomes</taxon>
    </lineage>
</organism>
<accession>A0A382T620</accession>
<reference evidence="1" key="1">
    <citation type="submission" date="2018-05" db="EMBL/GenBank/DDBJ databases">
        <authorList>
            <person name="Lanie J.A."/>
            <person name="Ng W.-L."/>
            <person name="Kazmierczak K.M."/>
            <person name="Andrzejewski T.M."/>
            <person name="Davidsen T.M."/>
            <person name="Wayne K.J."/>
            <person name="Tettelin H."/>
            <person name="Glass J.I."/>
            <person name="Rusch D."/>
            <person name="Podicherti R."/>
            <person name="Tsui H.-C.T."/>
            <person name="Winkler M.E."/>
        </authorList>
    </citation>
    <scope>NUCLEOTIDE SEQUENCE</scope>
</reference>
<evidence type="ECO:0000313" key="1">
    <source>
        <dbReference type="EMBL" id="SVD17506.1"/>
    </source>
</evidence>
<dbReference type="AlphaFoldDB" id="A0A382T620"/>
<proteinExistence type="predicted"/>
<name>A0A382T620_9ZZZZ</name>
<protein>
    <submittedName>
        <fullName evidence="1">Uncharacterized protein</fullName>
    </submittedName>
</protein>
<dbReference type="EMBL" id="UINC01134152">
    <property type="protein sequence ID" value="SVD17506.1"/>
    <property type="molecule type" value="Genomic_DNA"/>
</dbReference>
<dbReference type="AntiFam" id="ANF00014">
    <property type="entry name" value="tRNA translation"/>
</dbReference>
<sequence length="37" mass="4247">VPRTGLEPVTLALEGRCSIQLSYRGNKDTENYFEFEI</sequence>
<feature type="non-terminal residue" evidence="1">
    <location>
        <position position="1"/>
    </location>
</feature>